<reference evidence="3" key="1">
    <citation type="journal article" date="2020" name="bioRxiv">
        <title>Whole genome comparisons of ergot fungi reveals the divergence and evolution of species within the genus Claviceps are the result of varying mechanisms driving genome evolution and host range expansion.</title>
        <authorList>
            <person name="Wyka S.A."/>
            <person name="Mondo S.J."/>
            <person name="Liu M."/>
            <person name="Dettman J."/>
            <person name="Nalam V."/>
            <person name="Broders K.D."/>
        </authorList>
    </citation>
    <scope>NUCLEOTIDE SEQUENCE</scope>
    <source>
        <strain evidence="3">CCC 489</strain>
    </source>
</reference>
<evidence type="ECO:0000259" key="2">
    <source>
        <dbReference type="PROSITE" id="PS50181"/>
    </source>
</evidence>
<name>A0A8K0NHU6_9HYPO</name>
<gene>
    <name evidence="3" type="ORF">E4U42_003420</name>
</gene>
<dbReference type="OrthoDB" id="3219396at2759"/>
<evidence type="ECO:0000313" key="3">
    <source>
        <dbReference type="EMBL" id="KAG5926326.1"/>
    </source>
</evidence>
<dbReference type="InterPro" id="IPR039719">
    <property type="entry name" value="FBXO28"/>
</dbReference>
<evidence type="ECO:0000256" key="1">
    <source>
        <dbReference type="SAM" id="MobiDB-lite"/>
    </source>
</evidence>
<dbReference type="SUPFAM" id="SSF50978">
    <property type="entry name" value="WD40 repeat-like"/>
    <property type="match status" value="1"/>
</dbReference>
<dbReference type="Proteomes" id="UP000811619">
    <property type="component" value="Unassembled WGS sequence"/>
</dbReference>
<proteinExistence type="predicted"/>
<comment type="caution">
    <text evidence="3">The sequence shown here is derived from an EMBL/GenBank/DDBJ whole genome shotgun (WGS) entry which is preliminary data.</text>
</comment>
<dbReference type="Pfam" id="PF12937">
    <property type="entry name" value="F-box-like"/>
    <property type="match status" value="1"/>
</dbReference>
<dbReference type="SMART" id="SM00256">
    <property type="entry name" value="FBOX"/>
    <property type="match status" value="1"/>
</dbReference>
<dbReference type="GO" id="GO:0000209">
    <property type="term" value="P:protein polyubiquitination"/>
    <property type="evidence" value="ECO:0007669"/>
    <property type="project" value="TreeGrafter"/>
</dbReference>
<accession>A0A8K0NHU6</accession>
<feature type="region of interest" description="Disordered" evidence="1">
    <location>
        <begin position="89"/>
        <end position="126"/>
    </location>
</feature>
<evidence type="ECO:0000313" key="4">
    <source>
        <dbReference type="Proteomes" id="UP000811619"/>
    </source>
</evidence>
<feature type="domain" description="F-box" evidence="2">
    <location>
        <begin position="7"/>
        <end position="53"/>
    </location>
</feature>
<dbReference type="InterPro" id="IPR036047">
    <property type="entry name" value="F-box-like_dom_sf"/>
</dbReference>
<dbReference type="InterPro" id="IPR001810">
    <property type="entry name" value="F-box_dom"/>
</dbReference>
<dbReference type="SUPFAM" id="SSF81383">
    <property type="entry name" value="F-box domain"/>
    <property type="match status" value="1"/>
</dbReference>
<dbReference type="Gene3D" id="1.20.1280.50">
    <property type="match status" value="1"/>
</dbReference>
<dbReference type="InterPro" id="IPR036322">
    <property type="entry name" value="WD40_repeat_dom_sf"/>
</dbReference>
<dbReference type="AlphaFoldDB" id="A0A8K0NHU6"/>
<dbReference type="PANTHER" id="PTHR13252">
    <property type="entry name" value="F-BOX ONLY PROTEIN 28"/>
    <property type="match status" value="1"/>
</dbReference>
<keyword evidence="4" id="KW-1185">Reference proteome</keyword>
<sequence>MESLQNPSQWDELPDEVLLQIINYLEPRHIARLQLVSRKLRKLCLDDELWKLLCFEKSPWLQSLQARRSMYRPAVLKQFPVAHAAMPMDGQAGQAGQESEEEEASSGSRLLCGRVTSRNGPEGSGVISDRRQAIQDMANWDPRFSDENMSWYDEYIQRYATTCVNWLEAPRMRESRCGPLIEARGMALYSPYDGNDGLGTMLAVSPLDDGSVCLWDVKGSRGQPGRIVAMSKPDILFIDGPGSQNSKRSKKIDTGVTECVSVNNDNHRAFFAVQSHLIEVDLRRLQVVSRESFEWSITTLSAVHPGIPLTVGTSLGIHVHDFRSRAMATQDVVERLDGPQNIDSNIFKSIFDSEPLPPYAPLSQPTPLSILHLPQPGSHDLVSNDIYVSGRFSNILHYDRRKFPTIVGSIWSGALIKSLAALPYPFSTVDTEARRQGQLSPEYVAQMKMEGQGRTLIAGGGYKSKGSLEIYGLSSGSASGNDEISALQNSVMKNRQTAASSTILSVTNHGSKIVFSDGSGFVKWFERDGMTECRRVKIGHSDADEPSSLFASMPASDDMARKIVSTKSKHGDDRLNDDNILLWTGEKLGMVSFTASPLFTRKDFEVQISEPEAEDEQKRQRYSRKMRQALKRQADEVQFIGRLGEGPRQGRLQEY</sequence>
<protein>
    <recommendedName>
        <fullName evidence="2">F-box domain-containing protein</fullName>
    </recommendedName>
</protein>
<organism evidence="3 4">
    <name type="scientific">Claviceps africana</name>
    <dbReference type="NCBI Taxonomy" id="83212"/>
    <lineage>
        <taxon>Eukaryota</taxon>
        <taxon>Fungi</taxon>
        <taxon>Dikarya</taxon>
        <taxon>Ascomycota</taxon>
        <taxon>Pezizomycotina</taxon>
        <taxon>Sordariomycetes</taxon>
        <taxon>Hypocreomycetidae</taxon>
        <taxon>Hypocreales</taxon>
        <taxon>Clavicipitaceae</taxon>
        <taxon>Claviceps</taxon>
    </lineage>
</organism>
<dbReference type="EMBL" id="SRPY01000276">
    <property type="protein sequence ID" value="KAG5926326.1"/>
    <property type="molecule type" value="Genomic_DNA"/>
</dbReference>
<dbReference type="PANTHER" id="PTHR13252:SF9">
    <property type="entry name" value="F-BOX ONLY PROTEIN 28"/>
    <property type="match status" value="1"/>
</dbReference>
<dbReference type="PROSITE" id="PS50181">
    <property type="entry name" value="FBOX"/>
    <property type="match status" value="1"/>
</dbReference>